<dbReference type="PANTHER" id="PTHR11730:SF89">
    <property type="entry name" value="AMMONIUM TRANSPORTER SLL0108-RELATED"/>
    <property type="match status" value="1"/>
</dbReference>
<evidence type="ECO:0000256" key="4">
    <source>
        <dbReference type="ARBA" id="ARBA00022692"/>
    </source>
</evidence>
<dbReference type="EMBL" id="BMNR01000001">
    <property type="protein sequence ID" value="GGK13784.1"/>
    <property type="molecule type" value="Genomic_DNA"/>
</dbReference>
<evidence type="ECO:0000313" key="11">
    <source>
        <dbReference type="Proteomes" id="UP000612329"/>
    </source>
</evidence>
<dbReference type="GO" id="GO:0005886">
    <property type="term" value="C:plasma membrane"/>
    <property type="evidence" value="ECO:0007669"/>
    <property type="project" value="UniProtKB-SubCell"/>
</dbReference>
<feature type="transmembrane region" description="Helical" evidence="8">
    <location>
        <begin position="157"/>
        <end position="180"/>
    </location>
</feature>
<name>A0A8J3BIZ2_9FLAO</name>
<evidence type="ECO:0000256" key="3">
    <source>
        <dbReference type="ARBA" id="ARBA00022448"/>
    </source>
</evidence>
<keyword evidence="11" id="KW-1185">Reference proteome</keyword>
<dbReference type="NCBIfam" id="TIGR00836">
    <property type="entry name" value="amt"/>
    <property type="match status" value="1"/>
</dbReference>
<dbReference type="AlphaFoldDB" id="A0A8J3BIZ2"/>
<feature type="transmembrane region" description="Helical" evidence="8">
    <location>
        <begin position="200"/>
        <end position="217"/>
    </location>
</feature>
<dbReference type="GO" id="GO:0097272">
    <property type="term" value="P:ammonium homeostasis"/>
    <property type="evidence" value="ECO:0007669"/>
    <property type="project" value="TreeGrafter"/>
</dbReference>
<feature type="transmembrane region" description="Helical" evidence="8">
    <location>
        <begin position="320"/>
        <end position="339"/>
    </location>
</feature>
<evidence type="ECO:0000256" key="8">
    <source>
        <dbReference type="RuleBase" id="RU362002"/>
    </source>
</evidence>
<evidence type="ECO:0000256" key="7">
    <source>
        <dbReference type="ARBA" id="ARBA00023177"/>
    </source>
</evidence>
<comment type="caution">
    <text evidence="10">The sequence shown here is derived from an EMBL/GenBank/DDBJ whole genome shotgun (WGS) entry which is preliminary data.</text>
</comment>
<keyword evidence="3 8" id="KW-0813">Transport</keyword>
<evidence type="ECO:0000313" key="10">
    <source>
        <dbReference type="EMBL" id="GGK13784.1"/>
    </source>
</evidence>
<feature type="transmembrane region" description="Helical" evidence="8">
    <location>
        <begin position="266"/>
        <end position="284"/>
    </location>
</feature>
<dbReference type="RefSeq" id="WP_188649697.1">
    <property type="nucleotide sequence ID" value="NZ_BMNR01000001.1"/>
</dbReference>
<feature type="domain" description="Ammonium transporter AmtB-like" evidence="9">
    <location>
        <begin position="18"/>
        <end position="405"/>
    </location>
</feature>
<reference evidence="10" key="1">
    <citation type="journal article" date="2014" name="Int. J. Syst. Evol. Microbiol.">
        <title>Complete genome sequence of Corynebacterium casei LMG S-19264T (=DSM 44701T), isolated from a smear-ripened cheese.</title>
        <authorList>
            <consortium name="US DOE Joint Genome Institute (JGI-PGF)"/>
            <person name="Walter F."/>
            <person name="Albersmeier A."/>
            <person name="Kalinowski J."/>
            <person name="Ruckert C."/>
        </authorList>
    </citation>
    <scope>NUCLEOTIDE SEQUENCE</scope>
    <source>
        <strain evidence="10">JCM 12862</strain>
    </source>
</reference>
<dbReference type="InterPro" id="IPR024041">
    <property type="entry name" value="NH4_transpt_AmtB-like_dom"/>
</dbReference>
<dbReference type="Proteomes" id="UP000612329">
    <property type="component" value="Unassembled WGS sequence"/>
</dbReference>
<dbReference type="PANTHER" id="PTHR11730">
    <property type="entry name" value="AMMONIUM TRANSPORTER"/>
    <property type="match status" value="1"/>
</dbReference>
<dbReference type="GO" id="GO:0008519">
    <property type="term" value="F:ammonium channel activity"/>
    <property type="evidence" value="ECO:0007669"/>
    <property type="project" value="InterPro"/>
</dbReference>
<evidence type="ECO:0000256" key="1">
    <source>
        <dbReference type="ARBA" id="ARBA00004141"/>
    </source>
</evidence>
<feature type="transmembrane region" description="Helical" evidence="8">
    <location>
        <begin position="58"/>
        <end position="75"/>
    </location>
</feature>
<dbReference type="FunFam" id="1.10.3430.10:FF:000008">
    <property type="entry name" value="Ammonium transporter"/>
    <property type="match status" value="1"/>
</dbReference>
<evidence type="ECO:0000259" key="9">
    <source>
        <dbReference type="Pfam" id="PF00909"/>
    </source>
</evidence>
<evidence type="ECO:0000256" key="2">
    <source>
        <dbReference type="ARBA" id="ARBA00005887"/>
    </source>
</evidence>
<keyword evidence="7 8" id="KW-0924">Ammonia transport</keyword>
<evidence type="ECO:0000256" key="5">
    <source>
        <dbReference type="ARBA" id="ARBA00022989"/>
    </source>
</evidence>
<dbReference type="InterPro" id="IPR001905">
    <property type="entry name" value="Ammonium_transpt"/>
</dbReference>
<feature type="transmembrane region" description="Helical" evidence="8">
    <location>
        <begin position="359"/>
        <end position="378"/>
    </location>
</feature>
<feature type="transmembrane region" description="Helical" evidence="8">
    <location>
        <begin position="290"/>
        <end position="308"/>
    </location>
</feature>
<reference evidence="10" key="2">
    <citation type="submission" date="2020-09" db="EMBL/GenBank/DDBJ databases">
        <authorList>
            <person name="Sun Q."/>
            <person name="Ohkuma M."/>
        </authorList>
    </citation>
    <scope>NUCLEOTIDE SEQUENCE</scope>
    <source>
        <strain evidence="10">JCM 12862</strain>
    </source>
</reference>
<dbReference type="InterPro" id="IPR018047">
    <property type="entry name" value="Ammonium_transpt_CS"/>
</dbReference>
<dbReference type="Gene3D" id="1.10.3430.10">
    <property type="entry name" value="Ammonium transporter AmtB like domains"/>
    <property type="match status" value="1"/>
</dbReference>
<dbReference type="SUPFAM" id="SSF111352">
    <property type="entry name" value="Ammonium transporter"/>
    <property type="match status" value="1"/>
</dbReference>
<comment type="similarity">
    <text evidence="2 8">Belongs to the ammonia transporter channel (TC 1.A.11.2) family.</text>
</comment>
<feature type="transmembrane region" description="Helical" evidence="8">
    <location>
        <begin position="17"/>
        <end position="37"/>
    </location>
</feature>
<feature type="transmembrane region" description="Helical" evidence="8">
    <location>
        <begin position="124"/>
        <end position="145"/>
    </location>
</feature>
<proteinExistence type="inferred from homology"/>
<keyword evidence="6 8" id="KW-0472">Membrane</keyword>
<dbReference type="InterPro" id="IPR029020">
    <property type="entry name" value="Ammonium/urea_transptr"/>
</dbReference>
<accession>A0A8J3BIZ2</accession>
<feature type="transmembrane region" description="Helical" evidence="8">
    <location>
        <begin position="95"/>
        <end position="117"/>
    </location>
</feature>
<organism evidence="10 11">
    <name type="scientific">Yeosuana aromativorans</name>
    <dbReference type="NCBI Taxonomy" id="288019"/>
    <lineage>
        <taxon>Bacteria</taxon>
        <taxon>Pseudomonadati</taxon>
        <taxon>Bacteroidota</taxon>
        <taxon>Flavobacteriia</taxon>
        <taxon>Flavobacteriales</taxon>
        <taxon>Flavobacteriaceae</taxon>
        <taxon>Yeosuana</taxon>
    </lineage>
</organism>
<feature type="transmembrane region" description="Helical" evidence="8">
    <location>
        <begin position="229"/>
        <end position="254"/>
    </location>
</feature>
<sequence length="413" mass="43586">MEEVVKGIADINGVLDIMWILIAGALVFFMQAGFTLVETGFTRSKNTINIIMKNLMDFCIGSVGFWLIGYALMYGDDISSFIGTPSLFFNDAGEMHNLFFQTVFCATAATIVSGAIAERTKFTTYLVFSLLMTVLIYPISGHWVWQGDGWLTDLGFIDFAGSTVVHSVGGWAALVAAAMVGPRIGKYTNGKSNAIPGHSILFGALGVFILWIGWYGFNGGSELAISGDSAAHVSNIIITTNLAGAAGGLAAMFFTWIKYGKPDASMTLNGVLAGLVGVTAGCAAVDNFGAMAIGIICGIIVVLSIEFVDKKLKVDDPVGAVSVHGVCGAIGTLCVGLFATDGGLFYGGGFGQLGAQAAGVFGIGLWAIVASFIVLFILKKTMGLRVSEKEEIEGLDIHEHGMEAYPDFRLNEH</sequence>
<keyword evidence="4 8" id="KW-0812">Transmembrane</keyword>
<keyword evidence="5 8" id="KW-1133">Transmembrane helix</keyword>
<gene>
    <name evidence="10" type="ORF">GCM10007962_05040</name>
</gene>
<evidence type="ECO:0000256" key="6">
    <source>
        <dbReference type="ARBA" id="ARBA00023136"/>
    </source>
</evidence>
<protein>
    <recommendedName>
        <fullName evidence="8">Ammonium transporter</fullName>
    </recommendedName>
</protein>
<dbReference type="PROSITE" id="PS01219">
    <property type="entry name" value="AMMONIUM_TRANSP"/>
    <property type="match status" value="1"/>
</dbReference>
<dbReference type="Pfam" id="PF00909">
    <property type="entry name" value="Ammonium_transp"/>
    <property type="match status" value="1"/>
</dbReference>
<comment type="subcellular location">
    <subcellularLocation>
        <location evidence="8">Cell membrane</location>
        <topology evidence="8">Multi-pass membrane protein</topology>
    </subcellularLocation>
    <subcellularLocation>
        <location evidence="1">Membrane</location>
        <topology evidence="1">Multi-pass membrane protein</topology>
    </subcellularLocation>
</comment>